<keyword evidence="4 7" id="KW-0812">Transmembrane</keyword>
<reference evidence="10 11" key="1">
    <citation type="submission" date="2019-04" db="EMBL/GenBank/DDBJ databases">
        <title>Streptomyces oryziradicis sp. nov., a novel actinomycete isolated from rhizosphere soil of rice (Oryza sativa L.).</title>
        <authorList>
            <person name="Li C."/>
        </authorList>
    </citation>
    <scope>NUCLEOTIDE SEQUENCE [LARGE SCALE GENOMIC DNA]</scope>
    <source>
        <strain evidence="10 11">NEAU-C40</strain>
    </source>
</reference>
<dbReference type="InterPro" id="IPR000515">
    <property type="entry name" value="MetI-like"/>
</dbReference>
<dbReference type="RefSeq" id="WP_136723885.1">
    <property type="nucleotide sequence ID" value="NZ_SUMC01000010.1"/>
</dbReference>
<feature type="transmembrane region" description="Helical" evidence="7">
    <location>
        <begin position="262"/>
        <end position="283"/>
    </location>
</feature>
<dbReference type="InterPro" id="IPR035906">
    <property type="entry name" value="MetI-like_sf"/>
</dbReference>
<dbReference type="EMBL" id="SUMC01000010">
    <property type="protein sequence ID" value="TKA11045.1"/>
    <property type="molecule type" value="Genomic_DNA"/>
</dbReference>
<protein>
    <submittedName>
        <fullName evidence="10">ABC transporter permease</fullName>
    </submittedName>
</protein>
<evidence type="ECO:0000313" key="10">
    <source>
        <dbReference type="EMBL" id="TKA11045.1"/>
    </source>
</evidence>
<evidence type="ECO:0000256" key="4">
    <source>
        <dbReference type="ARBA" id="ARBA00022692"/>
    </source>
</evidence>
<feature type="transmembrane region" description="Helical" evidence="7">
    <location>
        <begin position="162"/>
        <end position="183"/>
    </location>
</feature>
<evidence type="ECO:0000313" key="11">
    <source>
        <dbReference type="Proteomes" id="UP000305778"/>
    </source>
</evidence>
<evidence type="ECO:0000256" key="1">
    <source>
        <dbReference type="ARBA" id="ARBA00004651"/>
    </source>
</evidence>
<feature type="transmembrane region" description="Helical" evidence="7">
    <location>
        <begin position="41"/>
        <end position="61"/>
    </location>
</feature>
<evidence type="ECO:0000256" key="8">
    <source>
        <dbReference type="SAM" id="MobiDB-lite"/>
    </source>
</evidence>
<dbReference type="CDD" id="cd06261">
    <property type="entry name" value="TM_PBP2"/>
    <property type="match status" value="1"/>
</dbReference>
<dbReference type="GO" id="GO:0055085">
    <property type="term" value="P:transmembrane transport"/>
    <property type="evidence" value="ECO:0007669"/>
    <property type="project" value="InterPro"/>
</dbReference>
<name>A0A4U0T8M2_9ACTN</name>
<evidence type="ECO:0000256" key="3">
    <source>
        <dbReference type="ARBA" id="ARBA00022475"/>
    </source>
</evidence>
<proteinExistence type="inferred from homology"/>
<keyword evidence="2 7" id="KW-0813">Transport</keyword>
<evidence type="ECO:0000256" key="2">
    <source>
        <dbReference type="ARBA" id="ARBA00022448"/>
    </source>
</evidence>
<comment type="caution">
    <text evidence="10">The sequence shown here is derived from an EMBL/GenBank/DDBJ whole genome shotgun (WGS) entry which is preliminary data.</text>
</comment>
<dbReference type="Gene3D" id="1.10.3720.10">
    <property type="entry name" value="MetI-like"/>
    <property type="match status" value="1"/>
</dbReference>
<feature type="domain" description="ABC transmembrane type-1" evidence="9">
    <location>
        <begin position="98"/>
        <end position="284"/>
    </location>
</feature>
<gene>
    <name evidence="10" type="ORF">FCI23_13905</name>
</gene>
<feature type="transmembrane region" description="Helical" evidence="7">
    <location>
        <begin position="97"/>
        <end position="122"/>
    </location>
</feature>
<evidence type="ECO:0000256" key="5">
    <source>
        <dbReference type="ARBA" id="ARBA00022989"/>
    </source>
</evidence>
<comment type="similarity">
    <text evidence="7">Belongs to the binding-protein-dependent transport system permease family.</text>
</comment>
<feature type="transmembrane region" description="Helical" evidence="7">
    <location>
        <begin position="134"/>
        <end position="156"/>
    </location>
</feature>
<evidence type="ECO:0000256" key="7">
    <source>
        <dbReference type="RuleBase" id="RU363032"/>
    </source>
</evidence>
<dbReference type="GO" id="GO:0005886">
    <property type="term" value="C:plasma membrane"/>
    <property type="evidence" value="ECO:0007669"/>
    <property type="project" value="UniProtKB-SubCell"/>
</dbReference>
<keyword evidence="6 7" id="KW-0472">Membrane</keyword>
<organism evidence="10 11">
    <name type="scientific">Actinacidiphila oryziradicis</name>
    <dbReference type="NCBI Taxonomy" id="2571141"/>
    <lineage>
        <taxon>Bacteria</taxon>
        <taxon>Bacillati</taxon>
        <taxon>Actinomycetota</taxon>
        <taxon>Actinomycetes</taxon>
        <taxon>Kitasatosporales</taxon>
        <taxon>Streptomycetaceae</taxon>
        <taxon>Actinacidiphila</taxon>
    </lineage>
</organism>
<keyword evidence="3" id="KW-1003">Cell membrane</keyword>
<dbReference type="SUPFAM" id="SSF161098">
    <property type="entry name" value="MetI-like"/>
    <property type="match status" value="1"/>
</dbReference>
<comment type="subcellular location">
    <subcellularLocation>
        <location evidence="1 7">Cell membrane</location>
        <topology evidence="1 7">Multi-pass membrane protein</topology>
    </subcellularLocation>
</comment>
<dbReference type="AlphaFoldDB" id="A0A4U0T8M2"/>
<dbReference type="PANTHER" id="PTHR30151">
    <property type="entry name" value="ALKANE SULFONATE ABC TRANSPORTER-RELATED, MEMBRANE SUBUNIT"/>
    <property type="match status" value="1"/>
</dbReference>
<dbReference type="Pfam" id="PF00528">
    <property type="entry name" value="BPD_transp_1"/>
    <property type="match status" value="1"/>
</dbReference>
<dbReference type="OrthoDB" id="7274389at2"/>
<keyword evidence="11" id="KW-1185">Reference proteome</keyword>
<dbReference type="Proteomes" id="UP000305778">
    <property type="component" value="Unassembled WGS sequence"/>
</dbReference>
<evidence type="ECO:0000259" key="9">
    <source>
        <dbReference type="PROSITE" id="PS50928"/>
    </source>
</evidence>
<evidence type="ECO:0000256" key="6">
    <source>
        <dbReference type="ARBA" id="ARBA00023136"/>
    </source>
</evidence>
<feature type="region of interest" description="Disordered" evidence="8">
    <location>
        <begin position="1"/>
        <end position="36"/>
    </location>
</feature>
<sequence length="294" mass="31917">MSAASGLPAPVAEPSAPAPPGRPPKAGTPGPDHGRARRGSLARILAPVVVFALVLGLWTYASDHLIDPTSRFLLPPPLSVLKVGLLDWQNLSEILSALWTTTSVALTGLAISMVIGVALGILMSQARWVEYSVYPYAVALQTIPILAVVPLFGFWFGFDFKSRVIVCVLIPLFPIITNTLFGMKSVEAGLHDLFSLYAANRFKRLLFLQLPAALPAILTGFRISAGLAVIGAIIADFFFRQGNPGIGRLIDVYRQNLQTEQLLTSLLLSSLVGLVLFWGLDLLENRIVRRRNPR</sequence>
<accession>A0A4U0T8M2</accession>
<dbReference type="PROSITE" id="PS50928">
    <property type="entry name" value="ABC_TM1"/>
    <property type="match status" value="1"/>
</dbReference>
<dbReference type="PANTHER" id="PTHR30151:SF41">
    <property type="entry name" value="ABC TRANSPORTER PERMEASE PROTEIN"/>
    <property type="match status" value="1"/>
</dbReference>
<feature type="transmembrane region" description="Helical" evidence="7">
    <location>
        <begin position="204"/>
        <end position="234"/>
    </location>
</feature>
<keyword evidence="5 7" id="KW-1133">Transmembrane helix</keyword>